<dbReference type="SUPFAM" id="SSF117130">
    <property type="entry name" value="CsrA-like"/>
    <property type="match status" value="1"/>
</dbReference>
<comment type="function">
    <text evidence="6">A translational regulator that binds mRNA to regulate translation initiation and/or mRNA stability. Usually binds in the 5'-UTR at or near the Shine-Dalgarno sequence preventing ribosome-binding, thus repressing translation. Its main target seems to be the major flagellin gene, while its function is anatagonized by FliW.</text>
</comment>
<keyword evidence="3 6" id="KW-1005">Bacterial flagellum biogenesis</keyword>
<dbReference type="Proteomes" id="UP000075531">
    <property type="component" value="Unassembled WGS sequence"/>
</dbReference>
<keyword evidence="5 6" id="KW-0694">RNA-binding</keyword>
<evidence type="ECO:0000256" key="6">
    <source>
        <dbReference type="HAMAP-Rule" id="MF_00167"/>
    </source>
</evidence>
<dbReference type="NCBIfam" id="TIGR00202">
    <property type="entry name" value="csrA"/>
    <property type="match status" value="1"/>
</dbReference>
<accession>A0A151B4S6</accession>
<dbReference type="EMBL" id="LTBA01000010">
    <property type="protein sequence ID" value="KYH34800.1"/>
    <property type="molecule type" value="Genomic_DNA"/>
</dbReference>
<dbReference type="Pfam" id="PF02599">
    <property type="entry name" value="CsrA"/>
    <property type="match status" value="1"/>
</dbReference>
<evidence type="ECO:0000256" key="3">
    <source>
        <dbReference type="ARBA" id="ARBA00022795"/>
    </source>
</evidence>
<dbReference type="OrthoDB" id="9809061at2"/>
<name>A0A151B4S6_9CLOT</name>
<keyword evidence="1 6" id="KW-0963">Cytoplasm</keyword>
<dbReference type="GO" id="GO:0044781">
    <property type="term" value="P:bacterial-type flagellum organization"/>
    <property type="evidence" value="ECO:0007669"/>
    <property type="project" value="UniProtKB-KW"/>
</dbReference>
<dbReference type="GO" id="GO:0006109">
    <property type="term" value="P:regulation of carbohydrate metabolic process"/>
    <property type="evidence" value="ECO:0007669"/>
    <property type="project" value="InterPro"/>
</dbReference>
<evidence type="ECO:0000256" key="4">
    <source>
        <dbReference type="ARBA" id="ARBA00022845"/>
    </source>
</evidence>
<keyword evidence="2 6" id="KW-0678">Repressor</keyword>
<comment type="similarity">
    <text evidence="6">Belongs to the CsrA/RsmA family.</text>
</comment>
<comment type="caution">
    <text evidence="7">The sequence shown here is derived from an EMBL/GenBank/DDBJ whole genome shotgun (WGS) entry which is preliminary data.</text>
</comment>
<dbReference type="PANTHER" id="PTHR34984">
    <property type="entry name" value="CARBON STORAGE REGULATOR"/>
    <property type="match status" value="1"/>
</dbReference>
<evidence type="ECO:0000256" key="2">
    <source>
        <dbReference type="ARBA" id="ARBA00022491"/>
    </source>
</evidence>
<evidence type="ECO:0000256" key="5">
    <source>
        <dbReference type="ARBA" id="ARBA00022884"/>
    </source>
</evidence>
<comment type="subcellular location">
    <subcellularLocation>
        <location evidence="6">Cytoplasm</location>
    </subcellularLocation>
</comment>
<dbReference type="GO" id="GO:0005829">
    <property type="term" value="C:cytosol"/>
    <property type="evidence" value="ECO:0007669"/>
    <property type="project" value="TreeGrafter"/>
</dbReference>
<dbReference type="AlphaFoldDB" id="A0A151B4S6"/>
<keyword evidence="8" id="KW-1185">Reference proteome</keyword>
<reference evidence="7 8" key="1">
    <citation type="submission" date="2016-02" db="EMBL/GenBank/DDBJ databases">
        <title>Genome sequence of Clostridium tepidiprofundi DSM 19306.</title>
        <authorList>
            <person name="Poehlein A."/>
            <person name="Daniel R."/>
        </authorList>
    </citation>
    <scope>NUCLEOTIDE SEQUENCE [LARGE SCALE GENOMIC DNA]</scope>
    <source>
        <strain evidence="7 8">DSM 19306</strain>
    </source>
</reference>
<dbReference type="HAMAP" id="MF_00167">
    <property type="entry name" value="CsrA"/>
    <property type="match status" value="1"/>
</dbReference>
<dbReference type="GO" id="GO:0048027">
    <property type="term" value="F:mRNA 5'-UTR binding"/>
    <property type="evidence" value="ECO:0007669"/>
    <property type="project" value="UniProtKB-UniRule"/>
</dbReference>
<dbReference type="InterPro" id="IPR003751">
    <property type="entry name" value="CsrA"/>
</dbReference>
<dbReference type="FunFam" id="2.60.40.4380:FF:000002">
    <property type="entry name" value="Translational regulator CsrA"/>
    <property type="match status" value="1"/>
</dbReference>
<dbReference type="GO" id="GO:1902208">
    <property type="term" value="P:regulation of bacterial-type flagellum assembly"/>
    <property type="evidence" value="ECO:0007669"/>
    <property type="project" value="UniProtKB-UniRule"/>
</dbReference>
<dbReference type="InterPro" id="IPR036107">
    <property type="entry name" value="CsrA_sf"/>
</dbReference>
<gene>
    <name evidence="6" type="primary">csrA</name>
    <name evidence="7" type="ORF">CLTEP_12650</name>
</gene>
<dbReference type="PANTHER" id="PTHR34984:SF1">
    <property type="entry name" value="CARBON STORAGE REGULATOR"/>
    <property type="match status" value="1"/>
</dbReference>
<dbReference type="GO" id="GO:0006402">
    <property type="term" value="P:mRNA catabolic process"/>
    <property type="evidence" value="ECO:0007669"/>
    <property type="project" value="InterPro"/>
</dbReference>
<sequence>MLVIKRKKGEAIKIGDNVEITIVKIEEGAVKIAIDAPKEVSILRKELIKEVTDENKSAVKYDIAMLKSFREKLKND</sequence>
<dbReference type="PATRIC" id="fig|1121338.3.peg.1301"/>
<keyword evidence="4 6" id="KW-0810">Translation regulation</keyword>
<dbReference type="GO" id="GO:0045947">
    <property type="term" value="P:negative regulation of translational initiation"/>
    <property type="evidence" value="ECO:0007669"/>
    <property type="project" value="UniProtKB-UniRule"/>
</dbReference>
<dbReference type="Gene3D" id="2.60.40.4380">
    <property type="entry name" value="Translational regulator CsrA"/>
    <property type="match status" value="1"/>
</dbReference>
<dbReference type="RefSeq" id="WP_066824170.1">
    <property type="nucleotide sequence ID" value="NZ_LTBA01000010.1"/>
</dbReference>
<protein>
    <recommendedName>
        <fullName evidence="6">Translational regulator CsrA</fullName>
    </recommendedName>
</protein>
<evidence type="ECO:0000313" key="7">
    <source>
        <dbReference type="EMBL" id="KYH34800.1"/>
    </source>
</evidence>
<proteinExistence type="inferred from homology"/>
<organism evidence="7 8">
    <name type="scientific">Clostridium tepidiprofundi DSM 19306</name>
    <dbReference type="NCBI Taxonomy" id="1121338"/>
    <lineage>
        <taxon>Bacteria</taxon>
        <taxon>Bacillati</taxon>
        <taxon>Bacillota</taxon>
        <taxon>Clostridia</taxon>
        <taxon>Eubacteriales</taxon>
        <taxon>Clostridiaceae</taxon>
        <taxon>Clostridium</taxon>
    </lineage>
</organism>
<comment type="subunit">
    <text evidence="6">Homodimer; the beta-strands of each monomer intercalate to form a hydrophobic core, while the alpha-helices form wings that extend away from the core.</text>
</comment>
<evidence type="ECO:0000313" key="8">
    <source>
        <dbReference type="Proteomes" id="UP000075531"/>
    </source>
</evidence>
<dbReference type="STRING" id="1121338.CLTEP_12650"/>
<evidence type="ECO:0000256" key="1">
    <source>
        <dbReference type="ARBA" id="ARBA00022490"/>
    </source>
</evidence>